<dbReference type="EMBL" id="JAVXUP010001927">
    <property type="protein sequence ID" value="KAK3006944.1"/>
    <property type="molecule type" value="Genomic_DNA"/>
</dbReference>
<name>A0AA89AK57_9ASTE</name>
<evidence type="ECO:0000313" key="7">
    <source>
        <dbReference type="Proteomes" id="UP001188597"/>
    </source>
</evidence>
<proteinExistence type="inferred from homology"/>
<dbReference type="Gene3D" id="2.60.40.2310">
    <property type="match status" value="1"/>
</dbReference>
<dbReference type="FunFam" id="3.30.70.80:FF:000003">
    <property type="entry name" value="Subtilisin-like protease SBT1.9"/>
    <property type="match status" value="1"/>
</dbReference>
<dbReference type="InterPro" id="IPR037045">
    <property type="entry name" value="S8pro/Inhibitor_I9_sf"/>
</dbReference>
<feature type="domain" description="Inhibitor I9" evidence="4">
    <location>
        <begin position="34"/>
        <end position="106"/>
    </location>
</feature>
<evidence type="ECO:0000256" key="3">
    <source>
        <dbReference type="SAM" id="SignalP"/>
    </source>
</evidence>
<sequence>MAVPSSPAFLILFLCFIAPLLTASSSEPPDRHETFIVHVSKSAKPAIYTTHRHWYSSIVRSVSSHPSKILYAYHRAVTGFSARLTTAQAADLLRHPAVLSVLPDDPASVDCGTQKLTTPGDLNYPSFSVVFGSDNGVVKYKRVVKNVGSSVDAVYEVRVNAPPSVEVSVSPSKLVFSEESKTASYEITFTSAALVDGGVGSTLSSFGSIEWIDGTHSVRSPIAVAWRYNSVVSSM</sequence>
<dbReference type="Gene3D" id="3.30.70.80">
    <property type="entry name" value="Peptidase S8 propeptide/proteinase inhibitor I9"/>
    <property type="match status" value="1"/>
</dbReference>
<reference evidence="6" key="1">
    <citation type="submission" date="2022-12" db="EMBL/GenBank/DDBJ databases">
        <title>Draft genome assemblies for two species of Escallonia (Escalloniales).</title>
        <authorList>
            <person name="Chanderbali A."/>
            <person name="Dervinis C."/>
            <person name="Anghel I."/>
            <person name="Soltis D."/>
            <person name="Soltis P."/>
            <person name="Zapata F."/>
        </authorList>
    </citation>
    <scope>NUCLEOTIDE SEQUENCE</scope>
    <source>
        <strain evidence="6">UCBG64.0493</strain>
        <tissue evidence="6">Leaf</tissue>
    </source>
</reference>
<evidence type="ECO:0000256" key="1">
    <source>
        <dbReference type="ARBA" id="ARBA00011073"/>
    </source>
</evidence>
<dbReference type="Pfam" id="PF05922">
    <property type="entry name" value="Inhibitor_I9"/>
    <property type="match status" value="1"/>
</dbReference>
<feature type="chain" id="PRO_5041720196" evidence="3">
    <location>
        <begin position="24"/>
        <end position="235"/>
    </location>
</feature>
<organism evidence="6 7">
    <name type="scientific">Escallonia herrerae</name>
    <dbReference type="NCBI Taxonomy" id="1293975"/>
    <lineage>
        <taxon>Eukaryota</taxon>
        <taxon>Viridiplantae</taxon>
        <taxon>Streptophyta</taxon>
        <taxon>Embryophyta</taxon>
        <taxon>Tracheophyta</taxon>
        <taxon>Spermatophyta</taxon>
        <taxon>Magnoliopsida</taxon>
        <taxon>eudicotyledons</taxon>
        <taxon>Gunneridae</taxon>
        <taxon>Pentapetalae</taxon>
        <taxon>asterids</taxon>
        <taxon>campanulids</taxon>
        <taxon>Escalloniales</taxon>
        <taxon>Escalloniaceae</taxon>
        <taxon>Escallonia</taxon>
    </lineage>
</organism>
<protein>
    <submittedName>
        <fullName evidence="6">Uncharacterized protein</fullName>
    </submittedName>
</protein>
<comment type="similarity">
    <text evidence="1">Belongs to the peptidase S8 family.</text>
</comment>
<comment type="caution">
    <text evidence="6">The sequence shown here is derived from an EMBL/GenBank/DDBJ whole genome shotgun (WGS) entry which is preliminary data.</text>
</comment>
<evidence type="ECO:0000259" key="5">
    <source>
        <dbReference type="Pfam" id="PF17766"/>
    </source>
</evidence>
<dbReference type="InterPro" id="IPR045051">
    <property type="entry name" value="SBT"/>
</dbReference>
<dbReference type="Proteomes" id="UP001188597">
    <property type="component" value="Unassembled WGS sequence"/>
</dbReference>
<gene>
    <name evidence="6" type="ORF">RJ639_016899</name>
</gene>
<dbReference type="PANTHER" id="PTHR10795">
    <property type="entry name" value="PROPROTEIN CONVERTASE SUBTILISIN/KEXIN"/>
    <property type="match status" value="1"/>
</dbReference>
<dbReference type="InterPro" id="IPR041469">
    <property type="entry name" value="Subtilisin-like_FN3"/>
</dbReference>
<dbReference type="Pfam" id="PF17766">
    <property type="entry name" value="fn3_6"/>
    <property type="match status" value="1"/>
</dbReference>
<evidence type="ECO:0000259" key="4">
    <source>
        <dbReference type="Pfam" id="PF05922"/>
    </source>
</evidence>
<keyword evidence="7" id="KW-1185">Reference proteome</keyword>
<accession>A0AA89AK57</accession>
<dbReference type="AlphaFoldDB" id="A0AA89AK57"/>
<feature type="domain" description="Subtilisin-like protease fibronectin type-III" evidence="5">
    <location>
        <begin position="121"/>
        <end position="224"/>
    </location>
</feature>
<evidence type="ECO:0000313" key="6">
    <source>
        <dbReference type="EMBL" id="KAK3006944.1"/>
    </source>
</evidence>
<keyword evidence="2 3" id="KW-0732">Signal</keyword>
<dbReference type="InterPro" id="IPR010259">
    <property type="entry name" value="S8pro/Inhibitor_I9"/>
</dbReference>
<feature type="signal peptide" evidence="3">
    <location>
        <begin position="1"/>
        <end position="23"/>
    </location>
</feature>
<evidence type="ECO:0000256" key="2">
    <source>
        <dbReference type="ARBA" id="ARBA00022729"/>
    </source>
</evidence>